<evidence type="ECO:0000259" key="1">
    <source>
        <dbReference type="Pfam" id="PF01266"/>
    </source>
</evidence>
<dbReference type="Pfam" id="PF01266">
    <property type="entry name" value="DAO"/>
    <property type="match status" value="1"/>
</dbReference>
<sequence length="489" mass="53798">MSRAGKRVGAVGSTVFERQAPSATAVAHSLAQTRTGVFWTEDVPERLRPRRAALRGSASADLVVVGGGYCGLWTALLAKERDPSLRVVVLEAHRVGWAASGRNGGFCEASLTHGDDNGERRWPDEMPELRRLGMANLDAIEAAEARYGIDFQFERTGQLAVAVEPHQVAWLEEAAAEADADAGAVLLDRDAVQAAIASPTYLAGLWERRTCGMVHPALLAAELARAAEERGVEILERSRATGIDTPPAGHVTVMTDAGSIRTRHVALATNAFPSLLRRNRLMTVPVYDSVLMTEPLTREQRAAIGWEGRQGVSDMANQFHYYRLTRDDRLLFGGYDAVYHYGGHVDLRYEHTPEVWQRLASHVLTTFPQLEGVRFSHRWAGAIDTSTQFTAFFGHARERRVAYAAGFTGLGVASTRFAAEVMLDLLEGADTERTRLEMVRRRPVPFPPEPLAAIGINATRWSLDRADHREGRRNLLLRSLDALGLGFDS</sequence>
<name>A0A1H1PFR5_9MICO</name>
<dbReference type="Gene3D" id="3.30.9.10">
    <property type="entry name" value="D-Amino Acid Oxidase, subunit A, domain 2"/>
    <property type="match status" value="1"/>
</dbReference>
<keyword evidence="3" id="KW-1185">Reference proteome</keyword>
<dbReference type="InterPro" id="IPR036188">
    <property type="entry name" value="FAD/NAD-bd_sf"/>
</dbReference>
<feature type="domain" description="FAD dependent oxidoreductase" evidence="1">
    <location>
        <begin position="61"/>
        <end position="424"/>
    </location>
</feature>
<reference evidence="3" key="1">
    <citation type="submission" date="2016-10" db="EMBL/GenBank/DDBJ databases">
        <authorList>
            <person name="Varghese N."/>
            <person name="Submissions S."/>
        </authorList>
    </citation>
    <scope>NUCLEOTIDE SEQUENCE [LARGE SCALE GENOMIC DNA]</scope>
    <source>
        <strain evidence="3">DSM 22965</strain>
    </source>
</reference>
<dbReference type="GO" id="GO:0005737">
    <property type="term" value="C:cytoplasm"/>
    <property type="evidence" value="ECO:0007669"/>
    <property type="project" value="TreeGrafter"/>
</dbReference>
<dbReference type="InterPro" id="IPR006076">
    <property type="entry name" value="FAD-dep_OxRdtase"/>
</dbReference>
<dbReference type="EMBL" id="LT629734">
    <property type="protein sequence ID" value="SDS09920.1"/>
    <property type="molecule type" value="Genomic_DNA"/>
</dbReference>
<organism evidence="2 3">
    <name type="scientific">Agrococcus carbonis</name>
    <dbReference type="NCBI Taxonomy" id="684552"/>
    <lineage>
        <taxon>Bacteria</taxon>
        <taxon>Bacillati</taxon>
        <taxon>Actinomycetota</taxon>
        <taxon>Actinomycetes</taxon>
        <taxon>Micrococcales</taxon>
        <taxon>Microbacteriaceae</taxon>
        <taxon>Agrococcus</taxon>
    </lineage>
</organism>
<dbReference type="PANTHER" id="PTHR13847">
    <property type="entry name" value="SARCOSINE DEHYDROGENASE-RELATED"/>
    <property type="match status" value="1"/>
</dbReference>
<dbReference type="Proteomes" id="UP000199649">
    <property type="component" value="Chromosome I"/>
</dbReference>
<dbReference type="STRING" id="684552.SAMN04489719_1540"/>
<proteinExistence type="predicted"/>
<dbReference type="AlphaFoldDB" id="A0A1H1PFR5"/>
<dbReference type="Gene3D" id="3.50.50.60">
    <property type="entry name" value="FAD/NAD(P)-binding domain"/>
    <property type="match status" value="1"/>
</dbReference>
<gene>
    <name evidence="2" type="ORF">SAMN04489719_1540</name>
</gene>
<accession>A0A1H1PFR5</accession>
<protein>
    <submittedName>
        <fullName evidence="2">Glycine/D-amino acid oxidase</fullName>
    </submittedName>
</protein>
<dbReference type="SUPFAM" id="SSF51905">
    <property type="entry name" value="FAD/NAD(P)-binding domain"/>
    <property type="match status" value="1"/>
</dbReference>
<evidence type="ECO:0000313" key="3">
    <source>
        <dbReference type="Proteomes" id="UP000199649"/>
    </source>
</evidence>
<dbReference type="PANTHER" id="PTHR13847:SF281">
    <property type="entry name" value="FAD DEPENDENT OXIDOREDUCTASE DOMAIN-CONTAINING PROTEIN"/>
    <property type="match status" value="1"/>
</dbReference>
<evidence type="ECO:0000313" key="2">
    <source>
        <dbReference type="EMBL" id="SDS09920.1"/>
    </source>
</evidence>